<reference evidence="3 4" key="1">
    <citation type="submission" date="2013-07" db="EMBL/GenBank/DDBJ databases">
        <authorList>
            <consortium name="DOE Joint Genome Institute"/>
            <person name="Eisen J."/>
            <person name="Huntemann M."/>
            <person name="Han J."/>
            <person name="Chen A."/>
            <person name="Kyrpides N."/>
            <person name="Mavromatis K."/>
            <person name="Markowitz V."/>
            <person name="Palaniappan K."/>
            <person name="Ivanova N."/>
            <person name="Schaumberg A."/>
            <person name="Pati A."/>
            <person name="Liolios K."/>
            <person name="Nordberg H.P."/>
            <person name="Cantor M.N."/>
            <person name="Hua S.X."/>
            <person name="Woyke T."/>
        </authorList>
    </citation>
    <scope>NUCLEOTIDE SEQUENCE [LARGE SCALE GENOMIC DNA]</scope>
    <source>
        <strain evidence="3 4">DSM 44712</strain>
    </source>
</reference>
<feature type="transmembrane region" description="Helical" evidence="1">
    <location>
        <begin position="121"/>
        <end position="141"/>
    </location>
</feature>
<dbReference type="EMBL" id="JFBT01000001">
    <property type="protein sequence ID" value="EXG79738.1"/>
    <property type="molecule type" value="Genomic_DNA"/>
</dbReference>
<protein>
    <recommendedName>
        <fullName evidence="2">DUF2231 domain-containing protein</fullName>
    </recommendedName>
</protein>
<sequence>MPTEINGLPAHVLLVHFVVVMIPITALMLVASAFWPNARHRIGVVLPIAALLSLISVPVTANAGDWLRQRMGGGSPQVAQHAHFADQLLPWTIGLFVVSVAVWAVHRFVPAARSGSSKTALTVGLAVLAVVVAVGSVYATYRVGDSGAKAAWDGVIAAE</sequence>
<dbReference type="PATRIC" id="fig|927661.3.peg.771"/>
<feature type="transmembrane region" description="Helical" evidence="1">
    <location>
        <begin position="12"/>
        <end position="35"/>
    </location>
</feature>
<keyword evidence="1" id="KW-0472">Membrane</keyword>
<organism evidence="3 4">
    <name type="scientific">Cryptosporangium arvum DSM 44712</name>
    <dbReference type="NCBI Taxonomy" id="927661"/>
    <lineage>
        <taxon>Bacteria</taxon>
        <taxon>Bacillati</taxon>
        <taxon>Actinomycetota</taxon>
        <taxon>Actinomycetes</taxon>
        <taxon>Cryptosporangiales</taxon>
        <taxon>Cryptosporangiaceae</taxon>
        <taxon>Cryptosporangium</taxon>
    </lineage>
</organism>
<evidence type="ECO:0000259" key="2">
    <source>
        <dbReference type="Pfam" id="PF09990"/>
    </source>
</evidence>
<dbReference type="RefSeq" id="WP_035848510.1">
    <property type="nucleotide sequence ID" value="NZ_KK073874.1"/>
</dbReference>
<keyword evidence="4" id="KW-1185">Reference proteome</keyword>
<feature type="transmembrane region" description="Helical" evidence="1">
    <location>
        <begin position="42"/>
        <end position="61"/>
    </location>
</feature>
<keyword evidence="1" id="KW-1133">Transmembrane helix</keyword>
<dbReference type="Pfam" id="PF09990">
    <property type="entry name" value="DUF2231"/>
    <property type="match status" value="1"/>
</dbReference>
<dbReference type="HOGENOM" id="CLU_112849_0_0_11"/>
<dbReference type="InterPro" id="IPR019251">
    <property type="entry name" value="DUF2231_TM"/>
</dbReference>
<feature type="domain" description="DUF2231" evidence="2">
    <location>
        <begin position="7"/>
        <end position="156"/>
    </location>
</feature>
<evidence type="ECO:0000256" key="1">
    <source>
        <dbReference type="SAM" id="Phobius"/>
    </source>
</evidence>
<gene>
    <name evidence="3" type="ORF">CryarDRAFT_0783</name>
</gene>
<dbReference type="Proteomes" id="UP000021053">
    <property type="component" value="Unassembled WGS sequence"/>
</dbReference>
<dbReference type="AlphaFoldDB" id="A0A010YX61"/>
<evidence type="ECO:0000313" key="4">
    <source>
        <dbReference type="Proteomes" id="UP000021053"/>
    </source>
</evidence>
<accession>A0A010YX61</accession>
<proteinExistence type="predicted"/>
<comment type="caution">
    <text evidence="3">The sequence shown here is derived from an EMBL/GenBank/DDBJ whole genome shotgun (WGS) entry which is preliminary data.</text>
</comment>
<keyword evidence="1" id="KW-0812">Transmembrane</keyword>
<name>A0A010YX61_9ACTN</name>
<evidence type="ECO:0000313" key="3">
    <source>
        <dbReference type="EMBL" id="EXG79738.1"/>
    </source>
</evidence>
<feature type="transmembrane region" description="Helical" evidence="1">
    <location>
        <begin position="88"/>
        <end position="109"/>
    </location>
</feature>